<keyword evidence="4" id="KW-1185">Reference proteome</keyword>
<name>L0GUV0_9GAMM</name>
<dbReference type="InterPro" id="IPR057699">
    <property type="entry name" value="DUF7939"/>
</dbReference>
<dbReference type="STRING" id="765912.Thimo_0207"/>
<accession>L0GUV0</accession>
<reference evidence="3 4" key="1">
    <citation type="submission" date="2011-09" db="EMBL/GenBank/DDBJ databases">
        <title>Complete sequence of chromosome of Thioflavicoccus mobilis 8321.</title>
        <authorList>
            <consortium name="US DOE Joint Genome Institute"/>
            <person name="Lucas S."/>
            <person name="Han J."/>
            <person name="Lapidus A."/>
            <person name="Cheng J.-F."/>
            <person name="Goodwin L."/>
            <person name="Pitluck S."/>
            <person name="Peters L."/>
            <person name="Ovchinnikova G."/>
            <person name="Lu M."/>
            <person name="Detter J.C."/>
            <person name="Han C."/>
            <person name="Tapia R."/>
            <person name="Land M."/>
            <person name="Hauser L."/>
            <person name="Kyrpides N."/>
            <person name="Ivanova N."/>
            <person name="Pagani I."/>
            <person name="Vogl K."/>
            <person name="Liu Z."/>
            <person name="Imhoff J."/>
            <person name="Thiel V."/>
            <person name="Frigaard N.-U."/>
            <person name="Bryant D."/>
            <person name="Woyke T."/>
        </authorList>
    </citation>
    <scope>NUCLEOTIDE SEQUENCE [LARGE SCALE GENOMIC DNA]</scope>
    <source>
        <strain evidence="3 4">8321</strain>
    </source>
</reference>
<dbReference type="PANTHER" id="PTHR40940:SF1">
    <property type="entry name" value="PROTEIN BATD"/>
    <property type="match status" value="1"/>
</dbReference>
<feature type="compositionally biased region" description="Basic and acidic residues" evidence="1">
    <location>
        <begin position="423"/>
        <end position="433"/>
    </location>
</feature>
<proteinExistence type="predicted"/>
<dbReference type="OrthoDB" id="5293418at2"/>
<feature type="region of interest" description="Disordered" evidence="1">
    <location>
        <begin position="414"/>
        <end position="433"/>
    </location>
</feature>
<organism evidence="3 4">
    <name type="scientific">Thioflavicoccus mobilis 8321</name>
    <dbReference type="NCBI Taxonomy" id="765912"/>
    <lineage>
        <taxon>Bacteria</taxon>
        <taxon>Pseudomonadati</taxon>
        <taxon>Pseudomonadota</taxon>
        <taxon>Gammaproteobacteria</taxon>
        <taxon>Chromatiales</taxon>
        <taxon>Chromatiaceae</taxon>
        <taxon>Thioflavicoccus</taxon>
    </lineage>
</organism>
<evidence type="ECO:0000259" key="2">
    <source>
        <dbReference type="Pfam" id="PF25607"/>
    </source>
</evidence>
<feature type="region of interest" description="Disordered" evidence="1">
    <location>
        <begin position="146"/>
        <end position="167"/>
    </location>
</feature>
<dbReference type="HOGENOM" id="CLU_031701_1_0_6"/>
<evidence type="ECO:0000313" key="3">
    <source>
        <dbReference type="EMBL" id="AGA89079.1"/>
    </source>
</evidence>
<feature type="region of interest" description="Disordered" evidence="1">
    <location>
        <begin position="1"/>
        <end position="21"/>
    </location>
</feature>
<dbReference type="PANTHER" id="PTHR40940">
    <property type="entry name" value="PROTEIN BATD-RELATED"/>
    <property type="match status" value="1"/>
</dbReference>
<dbReference type="eggNOG" id="COG0457">
    <property type="taxonomic scope" value="Bacteria"/>
</dbReference>
<dbReference type="RefSeq" id="WP_015279229.1">
    <property type="nucleotide sequence ID" value="NC_019940.1"/>
</dbReference>
<sequence length="558" mass="60120">MMRARRISGSSRHPGERVDNGRPGRRLLPLLLLCALLGGFASVPAAELQAWLSQQTTSQDRPVDLTLQLTGPGASSEPGALDLSGLAADFRILDRRTSTSVSIVDGVRNERYQLILRLLPTRTGELRIPPIPFGDQASEPLQLTVTEGSSGAQPSGPGRRAEPPIRARPDTVPANASVEAEVSPGEVRVGQQALLTARVTSQGALLAARLADPQPDDVEVLPLGEEITGGVYERRYALFPQRAGPLEIPPLVFEAQVPGASEALRAASEALTLDVQPRPAAMDDGAWLPARALRLSEAGSSGDRTVAVDEALERIITITADGLPASALPELTVAVPFELQVRRAPPQLWDERTPQGIIGHRRERIDLTAPSPGRYRLPELRLPWWDTTRDAARVATLPPRTLVVGSAAAAESAINAQGASADEPPRRPKAAAEERGPWIVPGLAILVYLLYLATRRSRPQEQAATTEPNPPRDRRAEAIAAVRAAYAASDAAAARDALLAWSRLRWPDDPPGNLARLVLRCPEPLRGQIALLEKAFFSPQPIPWDREPVWKGLEKESG</sequence>
<dbReference type="PATRIC" id="fig|765912.4.peg.206"/>
<feature type="domain" description="DUF7939" evidence="2">
    <location>
        <begin position="477"/>
        <end position="555"/>
    </location>
</feature>
<dbReference type="InterPro" id="IPR025738">
    <property type="entry name" value="BatD"/>
</dbReference>
<dbReference type="AlphaFoldDB" id="L0GUV0"/>
<dbReference type="EMBL" id="CP003051">
    <property type="protein sequence ID" value="AGA89079.1"/>
    <property type="molecule type" value="Genomic_DNA"/>
</dbReference>
<dbReference type="Pfam" id="PF25607">
    <property type="entry name" value="DUF7939"/>
    <property type="match status" value="1"/>
</dbReference>
<evidence type="ECO:0000313" key="4">
    <source>
        <dbReference type="Proteomes" id="UP000010816"/>
    </source>
</evidence>
<evidence type="ECO:0000256" key="1">
    <source>
        <dbReference type="SAM" id="MobiDB-lite"/>
    </source>
</evidence>
<protein>
    <recommendedName>
        <fullName evidence="2">DUF7939 domain-containing protein</fullName>
    </recommendedName>
</protein>
<dbReference type="KEGG" id="tmb:Thimo_0207"/>
<dbReference type="Pfam" id="PF13584">
    <property type="entry name" value="BatD"/>
    <property type="match status" value="1"/>
</dbReference>
<gene>
    <name evidence="3" type="ORF">Thimo_0207</name>
</gene>
<dbReference type="Proteomes" id="UP000010816">
    <property type="component" value="Chromosome"/>
</dbReference>